<gene>
    <name evidence="4" type="ORF">WMO66_00505</name>
</gene>
<evidence type="ECO:0000313" key="4">
    <source>
        <dbReference type="EMBL" id="MEQ2509736.1"/>
    </source>
</evidence>
<evidence type="ECO:0000313" key="5">
    <source>
        <dbReference type="Proteomes" id="UP001491552"/>
    </source>
</evidence>
<feature type="domain" description="NADPH-dependent FMN reductase-like" evidence="3">
    <location>
        <begin position="1"/>
        <end position="118"/>
    </location>
</feature>
<dbReference type="RefSeq" id="WP_349134447.1">
    <property type="nucleotide sequence ID" value="NZ_JBBMFF010000044.1"/>
</dbReference>
<evidence type="ECO:0000256" key="2">
    <source>
        <dbReference type="ARBA" id="ARBA00022643"/>
    </source>
</evidence>
<proteinExistence type="predicted"/>
<keyword evidence="2" id="KW-0288">FMN</keyword>
<evidence type="ECO:0000259" key="3">
    <source>
        <dbReference type="Pfam" id="PF03358"/>
    </source>
</evidence>
<keyword evidence="1" id="KW-0285">Flavoprotein</keyword>
<reference evidence="4 5" key="1">
    <citation type="submission" date="2024-03" db="EMBL/GenBank/DDBJ databases">
        <title>Human intestinal bacterial collection.</title>
        <authorList>
            <person name="Pauvert C."/>
            <person name="Hitch T.C.A."/>
            <person name="Clavel T."/>
        </authorList>
    </citation>
    <scope>NUCLEOTIDE SEQUENCE [LARGE SCALE GENOMIC DNA]</scope>
    <source>
        <strain evidence="4 5">CLA-AA-H192</strain>
    </source>
</reference>
<comment type="caution">
    <text evidence="4">The sequence shown here is derived from an EMBL/GenBank/DDBJ whole genome shotgun (WGS) entry which is preliminary data.</text>
</comment>
<protein>
    <recommendedName>
        <fullName evidence="3">NADPH-dependent FMN reductase-like domain-containing protein</fullName>
    </recommendedName>
</protein>
<dbReference type="InterPro" id="IPR005025">
    <property type="entry name" value="FMN_Rdtase-like_dom"/>
</dbReference>
<dbReference type="InterPro" id="IPR029039">
    <property type="entry name" value="Flavoprotein-like_sf"/>
</dbReference>
<dbReference type="EMBL" id="JBBMFF010000044">
    <property type="protein sequence ID" value="MEQ2509736.1"/>
    <property type="molecule type" value="Genomic_DNA"/>
</dbReference>
<dbReference type="Proteomes" id="UP001491552">
    <property type="component" value="Unassembled WGS sequence"/>
</dbReference>
<keyword evidence="5" id="KW-1185">Reference proteome</keyword>
<accession>A0ABV1G2W3</accession>
<sequence length="183" mass="20350">MKMCVISFSSRADGNCAAIADCVQEALGAEGLTRFDFSGLSVHGCGACHCECFRQREACPYFADDAFRLNEAAALADRAVFIVPNYCDFPCSNFFLFNERSQCCFNGHAELADRYLAVPKKFIVVSNTGRENFLAAFRDHVLPGTEPDVCFLRAAAYHRISLDGDLMTCEPARAAVREFLRDW</sequence>
<dbReference type="InterPro" id="IPR051796">
    <property type="entry name" value="ISF_SsuE-like"/>
</dbReference>
<dbReference type="Pfam" id="PF03358">
    <property type="entry name" value="FMN_red"/>
    <property type="match status" value="1"/>
</dbReference>
<dbReference type="SUPFAM" id="SSF52218">
    <property type="entry name" value="Flavoproteins"/>
    <property type="match status" value="1"/>
</dbReference>
<evidence type="ECO:0000256" key="1">
    <source>
        <dbReference type="ARBA" id="ARBA00022630"/>
    </source>
</evidence>
<dbReference type="Gene3D" id="3.40.50.360">
    <property type="match status" value="1"/>
</dbReference>
<name>A0ABV1G2W3_9FIRM</name>
<dbReference type="PANTHER" id="PTHR43278">
    <property type="entry name" value="NAD(P)H-DEPENDENT FMN-CONTAINING OXIDOREDUCTASE YWQN-RELATED"/>
    <property type="match status" value="1"/>
</dbReference>
<dbReference type="PANTHER" id="PTHR43278:SF4">
    <property type="entry name" value="NAD(P)H-DEPENDENT FMN-CONTAINING OXIDOREDUCTASE YWQN-RELATED"/>
    <property type="match status" value="1"/>
</dbReference>
<organism evidence="4 5">
    <name type="scientific">Faecousia intestinalis</name>
    <dbReference type="NCBI Taxonomy" id="3133167"/>
    <lineage>
        <taxon>Bacteria</taxon>
        <taxon>Bacillati</taxon>
        <taxon>Bacillota</taxon>
        <taxon>Clostridia</taxon>
        <taxon>Eubacteriales</taxon>
        <taxon>Oscillospiraceae</taxon>
        <taxon>Faecousia</taxon>
    </lineage>
</organism>